<keyword evidence="4 5" id="KW-0472">Membrane</keyword>
<dbReference type="Proteomes" id="UP000268162">
    <property type="component" value="Unassembled WGS sequence"/>
</dbReference>
<dbReference type="PANTHER" id="PTHR28128">
    <property type="entry name" value="GOLGI APPARATUS MEMBRANE PROTEIN TVP15"/>
    <property type="match status" value="1"/>
</dbReference>
<dbReference type="Pfam" id="PF08507">
    <property type="entry name" value="COPI_assoc"/>
    <property type="match status" value="1"/>
</dbReference>
<feature type="transmembrane region" description="Helical" evidence="5">
    <location>
        <begin position="44"/>
        <end position="62"/>
    </location>
</feature>
<feature type="transmembrane region" description="Helical" evidence="5">
    <location>
        <begin position="97"/>
        <end position="118"/>
    </location>
</feature>
<evidence type="ECO:0000313" key="7">
    <source>
        <dbReference type="Proteomes" id="UP000268162"/>
    </source>
</evidence>
<evidence type="ECO:0000256" key="5">
    <source>
        <dbReference type="SAM" id="Phobius"/>
    </source>
</evidence>
<evidence type="ECO:0000313" key="6">
    <source>
        <dbReference type="EMBL" id="RKP39757.1"/>
    </source>
</evidence>
<organism evidence="6 7">
    <name type="scientific">Dimargaris cristalligena</name>
    <dbReference type="NCBI Taxonomy" id="215637"/>
    <lineage>
        <taxon>Eukaryota</taxon>
        <taxon>Fungi</taxon>
        <taxon>Fungi incertae sedis</taxon>
        <taxon>Zoopagomycota</taxon>
        <taxon>Kickxellomycotina</taxon>
        <taxon>Dimargaritomycetes</taxon>
        <taxon>Dimargaritales</taxon>
        <taxon>Dimargaritaceae</taxon>
        <taxon>Dimargaris</taxon>
    </lineage>
</organism>
<dbReference type="PANTHER" id="PTHR28128:SF1">
    <property type="entry name" value="GOLGI APPARATUS MEMBRANE PROTEIN TVP15"/>
    <property type="match status" value="1"/>
</dbReference>
<dbReference type="GO" id="GO:0000139">
    <property type="term" value="C:Golgi membrane"/>
    <property type="evidence" value="ECO:0007669"/>
    <property type="project" value="TreeGrafter"/>
</dbReference>
<evidence type="ECO:0000256" key="2">
    <source>
        <dbReference type="ARBA" id="ARBA00022692"/>
    </source>
</evidence>
<keyword evidence="7" id="KW-1185">Reference proteome</keyword>
<sequence>MPNHGYVGNDTSLSWLFRILNVIVAVLIAVGGVIFIITGRFQPIVVGILLLIFTVLILALEISRPWALQSKCEFLFMFIGRGLLYIFLGILNLAPELYHLISGGVVGLIGLLFCIMHFTSFELYARDPHAPAPVHPTVRYPAIDSRYDLPAAYV</sequence>
<comment type="subcellular location">
    <subcellularLocation>
        <location evidence="1">Membrane</location>
        <topology evidence="1">Multi-pass membrane protein</topology>
    </subcellularLocation>
</comment>
<proteinExistence type="predicted"/>
<keyword evidence="3 5" id="KW-1133">Transmembrane helix</keyword>
<evidence type="ECO:0000256" key="4">
    <source>
        <dbReference type="ARBA" id="ARBA00023136"/>
    </source>
</evidence>
<dbReference type="AlphaFoldDB" id="A0A4Q0A155"/>
<gene>
    <name evidence="6" type="ORF">BJ085DRAFT_27499</name>
</gene>
<dbReference type="InterPro" id="IPR013714">
    <property type="entry name" value="Golgi_TVP15"/>
</dbReference>
<dbReference type="GO" id="GO:0016192">
    <property type="term" value="P:vesicle-mediated transport"/>
    <property type="evidence" value="ECO:0007669"/>
    <property type="project" value="TreeGrafter"/>
</dbReference>
<accession>A0A4Q0A155</accession>
<dbReference type="EMBL" id="ML002246">
    <property type="protein sequence ID" value="RKP39757.1"/>
    <property type="molecule type" value="Genomic_DNA"/>
</dbReference>
<protein>
    <submittedName>
        <fullName evidence="6">COPI associated protein-domain-containing protein</fullName>
    </submittedName>
</protein>
<reference evidence="7" key="1">
    <citation type="journal article" date="2018" name="Nat. Microbiol.">
        <title>Leveraging single-cell genomics to expand the fungal tree of life.</title>
        <authorList>
            <person name="Ahrendt S.R."/>
            <person name="Quandt C.A."/>
            <person name="Ciobanu D."/>
            <person name="Clum A."/>
            <person name="Salamov A."/>
            <person name="Andreopoulos B."/>
            <person name="Cheng J.F."/>
            <person name="Woyke T."/>
            <person name="Pelin A."/>
            <person name="Henrissat B."/>
            <person name="Reynolds N.K."/>
            <person name="Benny G.L."/>
            <person name="Smith M.E."/>
            <person name="James T.Y."/>
            <person name="Grigoriev I.V."/>
        </authorList>
    </citation>
    <scope>NUCLEOTIDE SEQUENCE [LARGE SCALE GENOMIC DNA]</scope>
    <source>
        <strain evidence="7">RSA 468</strain>
    </source>
</reference>
<keyword evidence="2 5" id="KW-0812">Transmembrane</keyword>
<evidence type="ECO:0000256" key="1">
    <source>
        <dbReference type="ARBA" id="ARBA00004141"/>
    </source>
</evidence>
<feature type="transmembrane region" description="Helical" evidence="5">
    <location>
        <begin position="74"/>
        <end position="91"/>
    </location>
</feature>
<evidence type="ECO:0000256" key="3">
    <source>
        <dbReference type="ARBA" id="ARBA00022989"/>
    </source>
</evidence>
<name>A0A4Q0A155_9FUNG</name>
<feature type="transmembrane region" description="Helical" evidence="5">
    <location>
        <begin position="15"/>
        <end position="38"/>
    </location>
</feature>
<dbReference type="OrthoDB" id="423534at2759"/>